<feature type="transmembrane region" description="Helical" evidence="1">
    <location>
        <begin position="39"/>
        <end position="60"/>
    </location>
</feature>
<dbReference type="RefSeq" id="WP_203828216.1">
    <property type="nucleotide sequence ID" value="NZ_BAAATY010000028.1"/>
</dbReference>
<reference evidence="2 3" key="1">
    <citation type="submission" date="2021-01" db="EMBL/GenBank/DDBJ databases">
        <title>Whole genome shotgun sequence of Actinoplanes palleronii NBRC 14916.</title>
        <authorList>
            <person name="Komaki H."/>
            <person name="Tamura T."/>
        </authorList>
    </citation>
    <scope>NUCLEOTIDE SEQUENCE [LARGE SCALE GENOMIC DNA]</scope>
    <source>
        <strain evidence="2 3">NBRC 14916</strain>
    </source>
</reference>
<evidence type="ECO:0000313" key="2">
    <source>
        <dbReference type="EMBL" id="GIE70150.1"/>
    </source>
</evidence>
<keyword evidence="1" id="KW-1133">Transmembrane helix</keyword>
<accession>A0ABQ4BIQ0</accession>
<organism evidence="2 3">
    <name type="scientific">Actinoplanes palleronii</name>
    <dbReference type="NCBI Taxonomy" id="113570"/>
    <lineage>
        <taxon>Bacteria</taxon>
        <taxon>Bacillati</taxon>
        <taxon>Actinomycetota</taxon>
        <taxon>Actinomycetes</taxon>
        <taxon>Micromonosporales</taxon>
        <taxon>Micromonosporaceae</taxon>
        <taxon>Actinoplanes</taxon>
    </lineage>
</organism>
<keyword evidence="1" id="KW-0472">Membrane</keyword>
<keyword evidence="1" id="KW-0812">Transmembrane</keyword>
<keyword evidence="3" id="KW-1185">Reference proteome</keyword>
<comment type="caution">
    <text evidence="2">The sequence shown here is derived from an EMBL/GenBank/DDBJ whole genome shotgun (WGS) entry which is preliminary data.</text>
</comment>
<evidence type="ECO:0000256" key="1">
    <source>
        <dbReference type="SAM" id="Phobius"/>
    </source>
</evidence>
<name>A0ABQ4BIQ0_9ACTN</name>
<dbReference type="Proteomes" id="UP000624709">
    <property type="component" value="Unassembled WGS sequence"/>
</dbReference>
<gene>
    <name evidence="2" type="ORF">Apa02nite_062580</name>
</gene>
<evidence type="ECO:0000313" key="3">
    <source>
        <dbReference type="Proteomes" id="UP000624709"/>
    </source>
</evidence>
<dbReference type="EMBL" id="BOMS01000099">
    <property type="protein sequence ID" value="GIE70150.1"/>
    <property type="molecule type" value="Genomic_DNA"/>
</dbReference>
<proteinExistence type="predicted"/>
<sequence>MDQEQALRERLAAIATPPSRISMDTVLPAARQRVRRRRAVWAGAGAALTVGALLAVPKVLLSDAGPDNRPALPAATSAPVAHPAACRPRTLPLPDGITDMEAESVDPTGRYIVGNATVKHVFRPVLWTDGVPRLLPAPAESVQVTGVNAAGVVVGLVNDGAGGGSVFRFEDGQYTVLGMPAGNWAPYPGAMINTAGDVLVNAEPATAGENNGKGTIVLLWKAGATTPVRLPLPAGATVDDLADDGTMVGGLYRDGAGVAGYRWDQRGEARKLSAPAGKVTLASASRGDWVTGSVWGQGEAARWNLRTGEFRQFPQRFGPGVAVNDDGWVVTQQGALIRDGAVADLSAGGGGRTAKARALTDDGLVVGSVAVEPEAGRSGSLAFLTASGQTLPQIWQC</sequence>
<protein>
    <submittedName>
        <fullName evidence="2">Uncharacterized protein</fullName>
    </submittedName>
</protein>